<name>A0ABT8WYP9_9FLAO</name>
<feature type="domain" description="PpiC" evidence="4">
    <location>
        <begin position="209"/>
        <end position="311"/>
    </location>
</feature>
<feature type="region of interest" description="Disordered" evidence="3">
    <location>
        <begin position="359"/>
        <end position="378"/>
    </location>
</feature>
<dbReference type="Proteomes" id="UP001176891">
    <property type="component" value="Unassembled WGS sequence"/>
</dbReference>
<dbReference type="SUPFAM" id="SSF54534">
    <property type="entry name" value="FKBP-like"/>
    <property type="match status" value="2"/>
</dbReference>
<dbReference type="SUPFAM" id="SSF109998">
    <property type="entry name" value="Triger factor/SurA peptide-binding domain-like"/>
    <property type="match status" value="1"/>
</dbReference>
<evidence type="ECO:0000256" key="1">
    <source>
        <dbReference type="ARBA" id="ARBA00022729"/>
    </source>
</evidence>
<protein>
    <submittedName>
        <fullName evidence="5">Peptidylprolyl isomerase</fullName>
        <ecNumber evidence="5">5.2.1.8</ecNumber>
    </submittedName>
</protein>
<evidence type="ECO:0000256" key="3">
    <source>
        <dbReference type="SAM" id="MobiDB-lite"/>
    </source>
</evidence>
<proteinExistence type="predicted"/>
<sequence length="487" mass="56002">MLLKTNNLKFTINLKHISVLFMTLLAVNVISAQEIIEEEVKEEAKEEVVKKVDSTLSKNAIKVDGVAAVVGDYIILDSDVPREREQIIASGGSVEGVTDCQLLGKLLENKLYAHHAIQDSIQVSDAEIRQEVDYTIQNFLQQKPDINELVKFYKQEDEKGLRDYIFEIIKGNKLSGRMQAKIVEEVEITPEEVRAFFNKIPEDERPFFGTELKVAQIVAKPKVSEEEKQKVIDRLKQFKVDVVENGASFRSKVVLYGEDPGMKQSGYIYTLNRKKPKMVKEFRQVAFSLQEGEVSDPFETEFGYHIIHCVKIRGQEYDVSHVLLFPKVSIEAVKEAKERLEKVRQRIIDGDITFADAARETSDEKETRGDGGQLINPRTQDYNFDLTKMGPEQYAQIQNLKDNEVSQVLTEQDRKGNLSYKIMKVTDRIDEHKASYARDYLKIKELALDEKKIKAIETWQEEKILDTYIKISGKFRDCEFSGNWLKK</sequence>
<accession>A0ABT8WYP9</accession>
<dbReference type="PANTHER" id="PTHR47637">
    <property type="entry name" value="CHAPERONE SURA"/>
    <property type="match status" value="1"/>
</dbReference>
<dbReference type="InterPro" id="IPR000297">
    <property type="entry name" value="PPIase_PpiC"/>
</dbReference>
<evidence type="ECO:0000256" key="2">
    <source>
        <dbReference type="PROSITE-ProRule" id="PRU00278"/>
    </source>
</evidence>
<keyword evidence="2" id="KW-0697">Rotamase</keyword>
<organism evidence="5 6">
    <name type="scientific">Flavivirga amylovorans</name>
    <dbReference type="NCBI Taxonomy" id="870486"/>
    <lineage>
        <taxon>Bacteria</taxon>
        <taxon>Pseudomonadati</taxon>
        <taxon>Bacteroidota</taxon>
        <taxon>Flavobacteriia</taxon>
        <taxon>Flavobacteriales</taxon>
        <taxon>Flavobacteriaceae</taxon>
        <taxon>Flavivirga</taxon>
    </lineage>
</organism>
<dbReference type="EMBL" id="JAUOEM010000001">
    <property type="protein sequence ID" value="MDO5986499.1"/>
    <property type="molecule type" value="Genomic_DNA"/>
</dbReference>
<dbReference type="EC" id="5.2.1.8" evidence="5"/>
<dbReference type="RefSeq" id="WP_303281015.1">
    <property type="nucleotide sequence ID" value="NZ_BAABCZ010000016.1"/>
</dbReference>
<dbReference type="PROSITE" id="PS50198">
    <property type="entry name" value="PPIC_PPIASE_2"/>
    <property type="match status" value="2"/>
</dbReference>
<dbReference type="PANTHER" id="PTHR47637:SF1">
    <property type="entry name" value="CHAPERONE SURA"/>
    <property type="match status" value="1"/>
</dbReference>
<gene>
    <name evidence="5" type="ORF">Q4Q39_03680</name>
</gene>
<dbReference type="Gene3D" id="1.10.4030.10">
    <property type="entry name" value="Porin chaperone SurA, peptide-binding domain"/>
    <property type="match status" value="1"/>
</dbReference>
<evidence type="ECO:0000313" key="6">
    <source>
        <dbReference type="Proteomes" id="UP001176891"/>
    </source>
</evidence>
<dbReference type="InterPro" id="IPR046357">
    <property type="entry name" value="PPIase_dom_sf"/>
</dbReference>
<dbReference type="Gene3D" id="3.10.50.40">
    <property type="match status" value="2"/>
</dbReference>
<dbReference type="GO" id="GO:0003755">
    <property type="term" value="F:peptidyl-prolyl cis-trans isomerase activity"/>
    <property type="evidence" value="ECO:0007669"/>
    <property type="project" value="UniProtKB-EC"/>
</dbReference>
<comment type="caution">
    <text evidence="5">The sequence shown here is derived from an EMBL/GenBank/DDBJ whole genome shotgun (WGS) entry which is preliminary data.</text>
</comment>
<dbReference type="Pfam" id="PF00639">
    <property type="entry name" value="Rotamase"/>
    <property type="match status" value="2"/>
</dbReference>
<keyword evidence="1" id="KW-0732">Signal</keyword>
<feature type="compositionally biased region" description="Basic and acidic residues" evidence="3">
    <location>
        <begin position="359"/>
        <end position="369"/>
    </location>
</feature>
<evidence type="ECO:0000313" key="5">
    <source>
        <dbReference type="EMBL" id="MDO5986499.1"/>
    </source>
</evidence>
<dbReference type="InterPro" id="IPR027304">
    <property type="entry name" value="Trigger_fact/SurA_dom_sf"/>
</dbReference>
<evidence type="ECO:0000259" key="4">
    <source>
        <dbReference type="PROSITE" id="PS50198"/>
    </source>
</evidence>
<keyword evidence="2 5" id="KW-0413">Isomerase</keyword>
<dbReference type="InterPro" id="IPR050280">
    <property type="entry name" value="OMP_Chaperone_SurA"/>
</dbReference>
<feature type="domain" description="PpiC" evidence="4">
    <location>
        <begin position="314"/>
        <end position="427"/>
    </location>
</feature>
<reference evidence="5" key="1">
    <citation type="submission" date="2023-07" db="EMBL/GenBank/DDBJ databases">
        <title>Two novel species in the genus Flavivirga.</title>
        <authorList>
            <person name="Kwon K."/>
        </authorList>
    </citation>
    <scope>NUCLEOTIDE SEQUENCE</scope>
    <source>
        <strain evidence="5">KACC 14157</strain>
    </source>
</reference>
<keyword evidence="6" id="KW-1185">Reference proteome</keyword>